<dbReference type="RefSeq" id="WP_209677559.1">
    <property type="nucleotide sequence ID" value="NZ_JAGIOI010000001.1"/>
</dbReference>
<reference evidence="1 2" key="1">
    <citation type="submission" date="2021-03" db="EMBL/GenBank/DDBJ databases">
        <title>Sequencing the genomes of 1000 actinobacteria strains.</title>
        <authorList>
            <person name="Klenk H.-P."/>
        </authorList>
    </citation>
    <scope>NUCLEOTIDE SEQUENCE [LARGE SCALE GENOMIC DNA]</scope>
    <source>
        <strain evidence="1 2">DSM 16005</strain>
    </source>
</reference>
<sequence length="303" mass="33382">MPKVVYKSSLDLANLPIDAKTWHRLDDLVAVFFDLKSSTNLEKGRRPASTASIYDAGVGGVVKILEAFSADFVDIQGDGGFGLFWGDTRFERAMCAGISIRTFSTDFTQKLEKKWPDAPSTGFKVGIASGPILVKRVGLPRHLDLQEPVWAGRPVNYAAKAAQQTDPDYLLVTGSVWDQIENNDFLAFSCGCSGGQPDSATPVLLWEERILDKIPDDERFGQALKSGWCPSHGDEFCNAILAGETKREGLTEAALHGRNLLGSGSMEKLEATKRRRMDRIALDTEFMAERARQLRALIDELGR</sequence>
<dbReference type="SUPFAM" id="SSF55073">
    <property type="entry name" value="Nucleotide cyclase"/>
    <property type="match status" value="1"/>
</dbReference>
<evidence type="ECO:0000313" key="1">
    <source>
        <dbReference type="EMBL" id="MBP2412028.1"/>
    </source>
</evidence>
<accession>A0ABS4YT98</accession>
<name>A0ABS4YT98_9MICC</name>
<proteinExistence type="predicted"/>
<dbReference type="Proteomes" id="UP000711614">
    <property type="component" value="Unassembled WGS sequence"/>
</dbReference>
<keyword evidence="2" id="KW-1185">Reference proteome</keyword>
<dbReference type="EMBL" id="JAGIOI010000001">
    <property type="protein sequence ID" value="MBP2412028.1"/>
    <property type="molecule type" value="Genomic_DNA"/>
</dbReference>
<dbReference type="InterPro" id="IPR029787">
    <property type="entry name" value="Nucleotide_cyclase"/>
</dbReference>
<comment type="caution">
    <text evidence="1">The sequence shown here is derived from an EMBL/GenBank/DDBJ whole genome shotgun (WGS) entry which is preliminary data.</text>
</comment>
<organism evidence="1 2">
    <name type="scientific">Arthrobacter stackebrandtii</name>
    <dbReference type="NCBI Taxonomy" id="272161"/>
    <lineage>
        <taxon>Bacteria</taxon>
        <taxon>Bacillati</taxon>
        <taxon>Actinomycetota</taxon>
        <taxon>Actinomycetes</taxon>
        <taxon>Micrococcales</taxon>
        <taxon>Micrococcaceae</taxon>
        <taxon>Arthrobacter</taxon>
    </lineage>
</organism>
<protein>
    <submittedName>
        <fullName evidence="1">Class 3 adenylate cyclase</fullName>
    </submittedName>
</protein>
<evidence type="ECO:0000313" key="2">
    <source>
        <dbReference type="Proteomes" id="UP000711614"/>
    </source>
</evidence>
<dbReference type="Gene3D" id="3.30.70.1230">
    <property type="entry name" value="Nucleotide cyclase"/>
    <property type="match status" value="1"/>
</dbReference>
<gene>
    <name evidence="1" type="ORF">JOF48_000827</name>
</gene>